<sequence>MAEFYADLPALDAYSDRTVGRRDQIEQVRNQLEAVRVPRDAFGYIPGIGGRIHDAYDGFVDSCVDAADQITDAVYSLSQAVRLASEAYAESDQGAVVRMDTTGALHQGVQ</sequence>
<protein>
    <recommendedName>
        <fullName evidence="3">Excreted virulence factor EspC, type VII ESX diderm</fullName>
    </recommendedName>
</protein>
<dbReference type="OrthoDB" id="4228518at2"/>
<organism evidence="1 2">
    <name type="scientific">Paractinoplanes atraurantiacus</name>
    <dbReference type="NCBI Taxonomy" id="1036182"/>
    <lineage>
        <taxon>Bacteria</taxon>
        <taxon>Bacillati</taxon>
        <taxon>Actinomycetota</taxon>
        <taxon>Actinomycetes</taxon>
        <taxon>Micromonosporales</taxon>
        <taxon>Micromonosporaceae</taxon>
        <taxon>Paractinoplanes</taxon>
    </lineage>
</organism>
<dbReference type="Proteomes" id="UP000219612">
    <property type="component" value="Unassembled WGS sequence"/>
</dbReference>
<reference evidence="2" key="1">
    <citation type="submission" date="2017-09" db="EMBL/GenBank/DDBJ databases">
        <authorList>
            <person name="Varghese N."/>
            <person name="Submissions S."/>
        </authorList>
    </citation>
    <scope>NUCLEOTIDE SEQUENCE [LARGE SCALE GENOMIC DNA]</scope>
    <source>
        <strain evidence="2">CGMCC 4.6857</strain>
    </source>
</reference>
<dbReference type="EMBL" id="OBDY01000031">
    <property type="protein sequence ID" value="SNY67499.1"/>
    <property type="molecule type" value="Genomic_DNA"/>
</dbReference>
<gene>
    <name evidence="1" type="ORF">SAMN05421748_131128</name>
</gene>
<accession>A0A285K4I1</accession>
<keyword evidence="2" id="KW-1185">Reference proteome</keyword>
<evidence type="ECO:0008006" key="3">
    <source>
        <dbReference type="Google" id="ProtNLM"/>
    </source>
</evidence>
<evidence type="ECO:0000313" key="1">
    <source>
        <dbReference type="EMBL" id="SNY67499.1"/>
    </source>
</evidence>
<dbReference type="AlphaFoldDB" id="A0A285K4I1"/>
<dbReference type="RefSeq" id="WP_097327760.1">
    <property type="nucleotide sequence ID" value="NZ_OBDY01000031.1"/>
</dbReference>
<name>A0A285K4I1_9ACTN</name>
<proteinExistence type="predicted"/>
<evidence type="ECO:0000313" key="2">
    <source>
        <dbReference type="Proteomes" id="UP000219612"/>
    </source>
</evidence>